<reference evidence="3" key="1">
    <citation type="journal article" date="2017" name="Nat. Microbiol.">
        <title>Global analysis of biosynthetic gene clusters reveals vast potential of secondary metabolite production in Penicillium species.</title>
        <authorList>
            <person name="Nielsen J.C."/>
            <person name="Grijseels S."/>
            <person name="Prigent S."/>
            <person name="Ji B."/>
            <person name="Dainat J."/>
            <person name="Nielsen K.F."/>
            <person name="Frisvad J.C."/>
            <person name="Workman M."/>
            <person name="Nielsen J."/>
        </authorList>
    </citation>
    <scope>NUCLEOTIDE SEQUENCE [LARGE SCALE GENOMIC DNA]</scope>
    <source>
        <strain evidence="3">IBT 31811</strain>
    </source>
</reference>
<proteinExistence type="predicted"/>
<keyword evidence="1" id="KW-0472">Membrane</keyword>
<dbReference type="AlphaFoldDB" id="A0A1V6PYD6"/>
<organism evidence="2 3">
    <name type="scientific">Penicillium antarcticum</name>
    <dbReference type="NCBI Taxonomy" id="416450"/>
    <lineage>
        <taxon>Eukaryota</taxon>
        <taxon>Fungi</taxon>
        <taxon>Dikarya</taxon>
        <taxon>Ascomycota</taxon>
        <taxon>Pezizomycotina</taxon>
        <taxon>Eurotiomycetes</taxon>
        <taxon>Eurotiomycetidae</taxon>
        <taxon>Eurotiales</taxon>
        <taxon>Aspergillaceae</taxon>
        <taxon>Penicillium</taxon>
    </lineage>
</organism>
<evidence type="ECO:0000313" key="3">
    <source>
        <dbReference type="Proteomes" id="UP000191672"/>
    </source>
</evidence>
<sequence length="150" mass="17108">MHLADIHAFENLSLGMSQAPHAPPKPQRNQNLFLPLMFPIRLRGGDFRIVSIKAHVVCVRKQKKLKDRLKPQSMMPRRKATYALALARAMAQHRQNSRSPHATYHSLCTFAPLKVHKLMHEFKTKAMKAMVQLVTLIIAALMRLILSLSL</sequence>
<protein>
    <submittedName>
        <fullName evidence="2">Uncharacterized protein</fullName>
    </submittedName>
</protein>
<dbReference type="EMBL" id="MDYN01000024">
    <property type="protein sequence ID" value="OQD82024.1"/>
    <property type="molecule type" value="Genomic_DNA"/>
</dbReference>
<feature type="transmembrane region" description="Helical" evidence="1">
    <location>
        <begin position="126"/>
        <end position="146"/>
    </location>
</feature>
<comment type="caution">
    <text evidence="2">The sequence shown here is derived from an EMBL/GenBank/DDBJ whole genome shotgun (WGS) entry which is preliminary data.</text>
</comment>
<gene>
    <name evidence="2" type="ORF">PENANT_c024G11421</name>
</gene>
<accession>A0A1V6PYD6</accession>
<keyword evidence="3" id="KW-1185">Reference proteome</keyword>
<evidence type="ECO:0000256" key="1">
    <source>
        <dbReference type="SAM" id="Phobius"/>
    </source>
</evidence>
<name>A0A1V6PYD6_9EURO</name>
<keyword evidence="1" id="KW-0812">Transmembrane</keyword>
<evidence type="ECO:0000313" key="2">
    <source>
        <dbReference type="EMBL" id="OQD82024.1"/>
    </source>
</evidence>
<keyword evidence="1" id="KW-1133">Transmembrane helix</keyword>
<dbReference type="Proteomes" id="UP000191672">
    <property type="component" value="Unassembled WGS sequence"/>
</dbReference>